<evidence type="ECO:0000313" key="2">
    <source>
        <dbReference type="Proteomes" id="UP000226192"/>
    </source>
</evidence>
<dbReference type="PANTHER" id="PTHR28015:SF1">
    <property type="entry name" value="ATP SYNTHASE ASSEMBLY FACTOR FMC1, MITOCHONDRIAL"/>
    <property type="match status" value="1"/>
</dbReference>
<name>A0A2C5YG42_9HYPO</name>
<evidence type="ECO:0000313" key="1">
    <source>
        <dbReference type="EMBL" id="PHH65944.1"/>
    </source>
</evidence>
<accession>A0A2C5YG42</accession>
<dbReference type="Pfam" id="PF13233">
    <property type="entry name" value="Complex1_LYR_2"/>
    <property type="match status" value="1"/>
</dbReference>
<dbReference type="EMBL" id="NJET01000012">
    <property type="protein sequence ID" value="PHH65944.1"/>
    <property type="molecule type" value="Genomic_DNA"/>
</dbReference>
<dbReference type="OrthoDB" id="15893at2759"/>
<reference evidence="1 2" key="1">
    <citation type="submission" date="2017-06" db="EMBL/GenBank/DDBJ databases">
        <title>Ant-infecting Ophiocordyceps genomes reveal a high diversity of potential behavioral manipulation genes and a possible major role for enterotoxins.</title>
        <authorList>
            <person name="De Bekker C."/>
            <person name="Evans H.C."/>
            <person name="Brachmann A."/>
            <person name="Hughes D.P."/>
        </authorList>
    </citation>
    <scope>NUCLEOTIDE SEQUENCE [LARGE SCALE GENOMIC DNA]</scope>
    <source>
        <strain evidence="1 2">Map64</strain>
    </source>
</reference>
<dbReference type="PANTHER" id="PTHR28015">
    <property type="entry name" value="ATP SYNTHASE ASSEMBLY FACTOR FMC1, MITOCHONDRIAL"/>
    <property type="match status" value="1"/>
</dbReference>
<dbReference type="GO" id="GO:0005759">
    <property type="term" value="C:mitochondrial matrix"/>
    <property type="evidence" value="ECO:0007669"/>
    <property type="project" value="TreeGrafter"/>
</dbReference>
<protein>
    <recommendedName>
        <fullName evidence="3">ATP synthase assembly factor FMC1, mitochondrial</fullName>
    </recommendedName>
</protein>
<gene>
    <name evidence="1" type="ORF">CDD81_892</name>
</gene>
<comment type="caution">
    <text evidence="1">The sequence shown here is derived from an EMBL/GenBank/DDBJ whole genome shotgun (WGS) entry which is preliminary data.</text>
</comment>
<dbReference type="AlphaFoldDB" id="A0A2C5YG42"/>
<keyword evidence="2" id="KW-1185">Reference proteome</keyword>
<proteinExistence type="predicted"/>
<dbReference type="GO" id="GO:0033615">
    <property type="term" value="P:mitochondrial proton-transporting ATP synthase complex assembly"/>
    <property type="evidence" value="ECO:0007669"/>
    <property type="project" value="InterPro"/>
</dbReference>
<dbReference type="InterPro" id="IPR039196">
    <property type="entry name" value="Fmc1"/>
</dbReference>
<organism evidence="1 2">
    <name type="scientific">Ophiocordyceps australis</name>
    <dbReference type="NCBI Taxonomy" id="1399860"/>
    <lineage>
        <taxon>Eukaryota</taxon>
        <taxon>Fungi</taxon>
        <taxon>Dikarya</taxon>
        <taxon>Ascomycota</taxon>
        <taxon>Pezizomycotina</taxon>
        <taxon>Sordariomycetes</taxon>
        <taxon>Hypocreomycetidae</taxon>
        <taxon>Hypocreales</taxon>
        <taxon>Ophiocordycipitaceae</taxon>
        <taxon>Ophiocordyceps</taxon>
    </lineage>
</organism>
<dbReference type="Proteomes" id="UP000226192">
    <property type="component" value="Unassembled WGS sequence"/>
</dbReference>
<sequence>MAAHSRSLYRSLLRELPPRPLLATPRAPLHTTLRAVFASPPSSTPTSPSVTSLAHAQQLVSYLRAQRQYVALLERYNPSMGLEDDERVRLSARRVGLNMPQTYEPK</sequence>
<evidence type="ECO:0008006" key="3">
    <source>
        <dbReference type="Google" id="ProtNLM"/>
    </source>
</evidence>
<dbReference type="STRING" id="1399860.A0A2C5YG42"/>